<dbReference type="OrthoDB" id="276990at2"/>
<feature type="region of interest" description="Disordered" evidence="1">
    <location>
        <begin position="1"/>
        <end position="23"/>
    </location>
</feature>
<reference evidence="2 3" key="1">
    <citation type="submission" date="2019-02" db="EMBL/GenBank/DDBJ databases">
        <title>Deep-cultivation of Planctomycetes and their phenomic and genomic characterization uncovers novel biology.</title>
        <authorList>
            <person name="Wiegand S."/>
            <person name="Jogler M."/>
            <person name="Boedeker C."/>
            <person name="Pinto D."/>
            <person name="Vollmers J."/>
            <person name="Rivas-Marin E."/>
            <person name="Kohn T."/>
            <person name="Peeters S.H."/>
            <person name="Heuer A."/>
            <person name="Rast P."/>
            <person name="Oberbeckmann S."/>
            <person name="Bunk B."/>
            <person name="Jeske O."/>
            <person name="Meyerdierks A."/>
            <person name="Storesund J.E."/>
            <person name="Kallscheuer N."/>
            <person name="Luecker S."/>
            <person name="Lage O.M."/>
            <person name="Pohl T."/>
            <person name="Merkel B.J."/>
            <person name="Hornburger P."/>
            <person name="Mueller R.-W."/>
            <person name="Bruemmer F."/>
            <person name="Labrenz M."/>
            <person name="Spormann A.M."/>
            <person name="Op Den Camp H."/>
            <person name="Overmann J."/>
            <person name="Amann R."/>
            <person name="Jetten M.S.M."/>
            <person name="Mascher T."/>
            <person name="Medema M.H."/>
            <person name="Devos D.P."/>
            <person name="Kaster A.-K."/>
            <person name="Ovreas L."/>
            <person name="Rohde M."/>
            <person name="Galperin M.Y."/>
            <person name="Jogler C."/>
        </authorList>
    </citation>
    <scope>NUCLEOTIDE SEQUENCE [LARGE SCALE GENOMIC DNA]</scope>
    <source>
        <strain evidence="2 3">Pla123a</strain>
    </source>
</reference>
<dbReference type="EMBL" id="SJPO01000004">
    <property type="protein sequence ID" value="TWT77412.1"/>
    <property type="molecule type" value="Genomic_DNA"/>
</dbReference>
<dbReference type="AlphaFoldDB" id="A0A5C5YR42"/>
<dbReference type="Proteomes" id="UP000318478">
    <property type="component" value="Unassembled WGS sequence"/>
</dbReference>
<sequence length="267" mass="30183">MAKNKSDEAASPKEKPAKKPRPEPGPWPLPYWARLGLSVWLAWHVFVVFMAPLSLQPKNSELTRVTAQSPFVRWYTDPLYLNGGYSFFSPDPPMAGQLVRYRVLGESGEPIAEGEFPNRANSNHATQWPRLWYHRHMMLADQAGDLRVFGPPPNATYDDVRRTQQQNLELNLRSYARHLLRTHGGQAVELQYIEHRSLNPEEFRPRVLADGTVQPPPDISATDPSLYRTVLTLTERAGQLEQPLLPPRFYNQSSPAEPESLPLGGGA</sequence>
<feature type="region of interest" description="Disordered" evidence="1">
    <location>
        <begin position="242"/>
        <end position="267"/>
    </location>
</feature>
<organism evidence="2 3">
    <name type="scientific">Posidoniimonas polymericola</name>
    <dbReference type="NCBI Taxonomy" id="2528002"/>
    <lineage>
        <taxon>Bacteria</taxon>
        <taxon>Pseudomonadati</taxon>
        <taxon>Planctomycetota</taxon>
        <taxon>Planctomycetia</taxon>
        <taxon>Pirellulales</taxon>
        <taxon>Lacipirellulaceae</taxon>
        <taxon>Posidoniimonas</taxon>
    </lineage>
</organism>
<protein>
    <submittedName>
        <fullName evidence="2">Uncharacterized protein</fullName>
    </submittedName>
</protein>
<evidence type="ECO:0000313" key="3">
    <source>
        <dbReference type="Proteomes" id="UP000318478"/>
    </source>
</evidence>
<feature type="compositionally biased region" description="Basic and acidic residues" evidence="1">
    <location>
        <begin position="1"/>
        <end position="22"/>
    </location>
</feature>
<gene>
    <name evidence="2" type="ORF">Pla123a_20730</name>
</gene>
<dbReference type="RefSeq" id="WP_146586530.1">
    <property type="nucleotide sequence ID" value="NZ_SJPO01000004.1"/>
</dbReference>
<keyword evidence="3" id="KW-1185">Reference proteome</keyword>
<proteinExistence type="predicted"/>
<evidence type="ECO:0000256" key="1">
    <source>
        <dbReference type="SAM" id="MobiDB-lite"/>
    </source>
</evidence>
<name>A0A5C5YR42_9BACT</name>
<comment type="caution">
    <text evidence="2">The sequence shown here is derived from an EMBL/GenBank/DDBJ whole genome shotgun (WGS) entry which is preliminary data.</text>
</comment>
<accession>A0A5C5YR42</accession>
<evidence type="ECO:0000313" key="2">
    <source>
        <dbReference type="EMBL" id="TWT77412.1"/>
    </source>
</evidence>